<evidence type="ECO:0000256" key="3">
    <source>
        <dbReference type="ARBA" id="ARBA00023315"/>
    </source>
</evidence>
<dbReference type="Gene3D" id="3.30.559.10">
    <property type="entry name" value="Chloramphenicol acetyltransferase-like domain"/>
    <property type="match status" value="1"/>
</dbReference>
<feature type="domain" description="Choline/carnitine acyltransferase" evidence="6">
    <location>
        <begin position="59"/>
        <end position="648"/>
    </location>
</feature>
<dbReference type="GO" id="GO:0006635">
    <property type="term" value="P:fatty acid beta-oxidation"/>
    <property type="evidence" value="ECO:0007669"/>
    <property type="project" value="TreeGrafter"/>
</dbReference>
<dbReference type="EMBL" id="VCGU01000458">
    <property type="protein sequence ID" value="TRY63619.1"/>
    <property type="molecule type" value="Genomic_DNA"/>
</dbReference>
<accession>A0A553NE28</accession>
<reference evidence="7 8" key="1">
    <citation type="journal article" date="2018" name="Nat. Ecol. Evol.">
        <title>Genomic signatures of mitonuclear coevolution across populations of Tigriopus californicus.</title>
        <authorList>
            <person name="Barreto F.S."/>
            <person name="Watson E.T."/>
            <person name="Lima T.G."/>
            <person name="Willett C.S."/>
            <person name="Edmands S."/>
            <person name="Li W."/>
            <person name="Burton R.S."/>
        </authorList>
    </citation>
    <scope>NUCLEOTIDE SEQUENCE [LARGE SCALE GENOMIC DNA]</scope>
    <source>
        <strain evidence="7 8">San Diego</strain>
    </source>
</reference>
<dbReference type="STRING" id="6832.A0A553NE28"/>
<sequence length="662" mass="75716">MWNLYRTSGSVPKGVCYSTTTSNMPFGPKGSLETKSREYQYLQQSIVSTDKFQKSLPHLPIPKLHDTCDRYLASQRPLLDQADFNQTEKLVKQFIQGPGQTLDAELRRQDKSNKHTSYICEPWTDMYLRDRRPVSFVHNPGIMFAHDTRPEFMNPAWRSAHLLISTLRLLKSYQANILKPEVFHLQPAKTNTPTYWNRVKFMPNLIATPLSYLFKAFPLDMSQYNNLLQSTRIPLPNRDVIQRYPDSKHVVVLRRGHFYHFDVLDQDGNLFEPHYYLKSIQYILEHEPKGESSAIGVFTSESRDLWSEMRSYLVDELGNEAALEQIDSGLHVICLDEWDHADEEAPKSTREIVGGSNPANRWFDKSFSLIYSRNGSVSINFEHAWGDGVAVMRLIDEIVQDSQENNFFSAKESSNPTISVKEIKINVDARIKNQIDQSKKSHFDRYNSVDFEEFYFYGLGKDDCKRLQVGPDSLMQTAFQIAYHRLFGKFVPTYESCSTAIFKHGRTETVRPCTHDTKTCAEAFNNSQPGDPKELLGLLQKCSKTHFEMTKNAAQGKGWDRHLFAIKDLCHRQGHPIPELFEDPAYSRINQNVLSTSTLASINMIHGGFCPVVPDGFGLGYQIRNDFLGVGLSAFNAHSNAKDMNDALISSFEDLKKVLKAN</sequence>
<organism evidence="7 8">
    <name type="scientific">Tigriopus californicus</name>
    <name type="common">Marine copepod</name>
    <dbReference type="NCBI Taxonomy" id="6832"/>
    <lineage>
        <taxon>Eukaryota</taxon>
        <taxon>Metazoa</taxon>
        <taxon>Ecdysozoa</taxon>
        <taxon>Arthropoda</taxon>
        <taxon>Crustacea</taxon>
        <taxon>Multicrustacea</taxon>
        <taxon>Hexanauplia</taxon>
        <taxon>Copepoda</taxon>
        <taxon>Harpacticoida</taxon>
        <taxon>Harpacticidae</taxon>
        <taxon>Tigriopus</taxon>
    </lineage>
</organism>
<dbReference type="InterPro" id="IPR000542">
    <property type="entry name" value="Carn_acyl_trans"/>
</dbReference>
<dbReference type="PANTHER" id="PTHR22589">
    <property type="entry name" value="CARNITINE O-ACYLTRANSFERASE"/>
    <property type="match status" value="1"/>
</dbReference>
<dbReference type="PANTHER" id="PTHR22589:SF16">
    <property type="entry name" value="CARNITINE O-PALMITOYLTRANSFERASE 2, MITOCHONDRIAL"/>
    <property type="match status" value="1"/>
</dbReference>
<dbReference type="OMA" id="HILVMRR"/>
<keyword evidence="3 5" id="KW-0012">Acyltransferase</keyword>
<proteinExistence type="inferred from homology"/>
<keyword evidence="2 5" id="KW-0808">Transferase</keyword>
<feature type="active site" description="Proton acceptor" evidence="4">
    <location>
        <position position="383"/>
    </location>
</feature>
<gene>
    <name evidence="7" type="ORF">TCAL_03552</name>
</gene>
<comment type="caution">
    <text evidence="7">The sequence shown here is derived from an EMBL/GenBank/DDBJ whole genome shotgun (WGS) entry which is preliminary data.</text>
</comment>
<dbReference type="Gene3D" id="3.30.559.70">
    <property type="entry name" value="Choline/Carnitine o-acyltransferase, domain 2"/>
    <property type="match status" value="1"/>
</dbReference>
<protein>
    <recommendedName>
        <fullName evidence="6">Choline/carnitine acyltransferase domain-containing protein</fullName>
    </recommendedName>
</protein>
<keyword evidence="8" id="KW-1185">Reference proteome</keyword>
<dbReference type="SUPFAM" id="SSF52777">
    <property type="entry name" value="CoA-dependent acyltransferases"/>
    <property type="match status" value="2"/>
</dbReference>
<name>A0A553NE28_TIGCA</name>
<dbReference type="OrthoDB" id="240216at2759"/>
<dbReference type="Pfam" id="PF00755">
    <property type="entry name" value="Carn_acyltransf"/>
    <property type="match status" value="1"/>
</dbReference>
<dbReference type="GO" id="GO:0004095">
    <property type="term" value="F:carnitine O-palmitoyltransferase activity"/>
    <property type="evidence" value="ECO:0007669"/>
    <property type="project" value="TreeGrafter"/>
</dbReference>
<dbReference type="Proteomes" id="UP000318571">
    <property type="component" value="Chromosome 10"/>
</dbReference>
<evidence type="ECO:0000256" key="1">
    <source>
        <dbReference type="ARBA" id="ARBA00005232"/>
    </source>
</evidence>
<evidence type="ECO:0000313" key="7">
    <source>
        <dbReference type="EMBL" id="TRY63619.1"/>
    </source>
</evidence>
<evidence type="ECO:0000259" key="6">
    <source>
        <dbReference type="Pfam" id="PF00755"/>
    </source>
</evidence>
<dbReference type="AlphaFoldDB" id="A0A553NE28"/>
<evidence type="ECO:0000256" key="4">
    <source>
        <dbReference type="PIRSR" id="PIRSR600542-1"/>
    </source>
</evidence>
<dbReference type="InterPro" id="IPR039551">
    <property type="entry name" value="Cho/carn_acyl_trans"/>
</dbReference>
<evidence type="ECO:0000256" key="5">
    <source>
        <dbReference type="RuleBase" id="RU003801"/>
    </source>
</evidence>
<dbReference type="PROSITE" id="PS00440">
    <property type="entry name" value="ACYLTRANSF_C_2"/>
    <property type="match status" value="1"/>
</dbReference>
<evidence type="ECO:0000313" key="8">
    <source>
        <dbReference type="Proteomes" id="UP000318571"/>
    </source>
</evidence>
<comment type="similarity">
    <text evidence="1 5">Belongs to the carnitine/choline acetyltransferase family.</text>
</comment>
<dbReference type="InterPro" id="IPR042231">
    <property type="entry name" value="Cho/carn_acyl_trans_2"/>
</dbReference>
<dbReference type="GO" id="GO:0005739">
    <property type="term" value="C:mitochondrion"/>
    <property type="evidence" value="ECO:0007669"/>
    <property type="project" value="TreeGrafter"/>
</dbReference>
<dbReference type="InterPro" id="IPR023213">
    <property type="entry name" value="CAT-like_dom_sf"/>
</dbReference>
<evidence type="ECO:0000256" key="2">
    <source>
        <dbReference type="ARBA" id="ARBA00022679"/>
    </source>
</evidence>